<accession>A0A1I7SR21</accession>
<dbReference type="GO" id="GO:0004190">
    <property type="term" value="F:aspartic-type endopeptidase activity"/>
    <property type="evidence" value="ECO:0007669"/>
    <property type="project" value="InterPro"/>
</dbReference>
<dbReference type="PANTHER" id="PTHR47966">
    <property type="entry name" value="BETA-SITE APP-CLEAVING ENZYME, ISOFORM A-RELATED"/>
    <property type="match status" value="1"/>
</dbReference>
<dbReference type="PANTHER" id="PTHR47966:SF8">
    <property type="entry name" value="ASPARTIC PROTEASE 1-RELATED"/>
    <property type="match status" value="1"/>
</dbReference>
<reference evidence="6" key="1">
    <citation type="submission" date="2016-11" db="UniProtKB">
        <authorList>
            <consortium name="WormBaseParasite"/>
        </authorList>
    </citation>
    <scope>IDENTIFICATION</scope>
</reference>
<comment type="similarity">
    <text evidence="1">Belongs to the peptidase A1 family.</text>
</comment>
<dbReference type="PROSITE" id="PS51767">
    <property type="entry name" value="PEPTIDASE_A1"/>
    <property type="match status" value="1"/>
</dbReference>
<dbReference type="InterPro" id="IPR001461">
    <property type="entry name" value="Aspartic_peptidase_A1"/>
</dbReference>
<evidence type="ECO:0000313" key="3">
    <source>
        <dbReference type="EMBL" id="CAD5222552.1"/>
    </source>
</evidence>
<protein>
    <submittedName>
        <fullName evidence="3">(pine wood nematode) hypothetical protein</fullName>
    </submittedName>
    <submittedName>
        <fullName evidence="6">Peptidase A1 domain-containing protein</fullName>
    </submittedName>
</protein>
<dbReference type="Gene3D" id="2.40.70.10">
    <property type="entry name" value="Acid Proteases"/>
    <property type="match status" value="2"/>
</dbReference>
<evidence type="ECO:0000256" key="1">
    <source>
        <dbReference type="ARBA" id="ARBA00007447"/>
    </source>
</evidence>
<dbReference type="Pfam" id="PF00026">
    <property type="entry name" value="Asp"/>
    <property type="match status" value="1"/>
</dbReference>
<dbReference type="InterPro" id="IPR021109">
    <property type="entry name" value="Peptidase_aspartic_dom_sf"/>
</dbReference>
<evidence type="ECO:0000313" key="5">
    <source>
        <dbReference type="Proteomes" id="UP000659654"/>
    </source>
</evidence>
<dbReference type="Proteomes" id="UP000659654">
    <property type="component" value="Unassembled WGS sequence"/>
</dbReference>
<dbReference type="InterPro" id="IPR033121">
    <property type="entry name" value="PEPTIDASE_A1"/>
</dbReference>
<name>A0A1I7SR21_BURXY</name>
<gene>
    <name evidence="3" type="ORF">BXYJ_LOCUS7520</name>
</gene>
<dbReference type="AlphaFoldDB" id="A0A1I7SR21"/>
<evidence type="ECO:0000259" key="2">
    <source>
        <dbReference type="PROSITE" id="PS51767"/>
    </source>
</evidence>
<evidence type="ECO:0000313" key="6">
    <source>
        <dbReference type="WBParaSite" id="BXY_1548500.1"/>
    </source>
</evidence>
<reference evidence="3" key="2">
    <citation type="submission" date="2020-09" db="EMBL/GenBank/DDBJ databases">
        <authorList>
            <person name="Kikuchi T."/>
        </authorList>
    </citation>
    <scope>NUCLEOTIDE SEQUENCE</scope>
    <source>
        <strain evidence="3">Ka4C1</strain>
    </source>
</reference>
<dbReference type="Proteomes" id="UP000095284">
    <property type="component" value="Unplaced"/>
</dbReference>
<proteinExistence type="inferred from homology"/>
<evidence type="ECO:0000313" key="4">
    <source>
        <dbReference type="Proteomes" id="UP000095284"/>
    </source>
</evidence>
<keyword evidence="5" id="KW-1185">Reference proteome</keyword>
<dbReference type="GO" id="GO:0005764">
    <property type="term" value="C:lysosome"/>
    <property type="evidence" value="ECO:0007669"/>
    <property type="project" value="TreeGrafter"/>
</dbReference>
<sequence length="322" mass="36650">MVQFGLEVIFADSPNKKSLQIDLTSAESYVLDHRYFGQLTRREQDFDPTKSPTFTEVNNNFSKAYFRPYDKQDIAVGGIVGKDKFNFIFEDIEGEFAVINKTDNNKVVQGLDGRYYTGRIGFSRAETNVADLRNAIFASHVNHSLCMYVSPRLDRRGAIVSVSVGDESYGKGSEFITKFDAESNDQGHWQVPVTSIKIARYVYQAHFPGILSTTTDKIGVPAPVFNGLVRAMNATFDREVNSYVLQCIDEFPDPLRINVNFKELEIRFDSYTKRVVDKCVLNMIPLKERVVILGAPFFNEHVICLDFINETVTLFYVPPFDY</sequence>
<dbReference type="Proteomes" id="UP000582659">
    <property type="component" value="Unassembled WGS sequence"/>
</dbReference>
<dbReference type="WBParaSite" id="BXY_1548500.1">
    <property type="protein sequence ID" value="BXY_1548500.1"/>
    <property type="gene ID" value="BXY_1548500"/>
</dbReference>
<dbReference type="SMR" id="A0A1I7SR21"/>
<dbReference type="GO" id="GO:0006508">
    <property type="term" value="P:proteolysis"/>
    <property type="evidence" value="ECO:0007669"/>
    <property type="project" value="InterPro"/>
</dbReference>
<dbReference type="SUPFAM" id="SSF50630">
    <property type="entry name" value="Acid proteases"/>
    <property type="match status" value="1"/>
</dbReference>
<dbReference type="EMBL" id="CAJFCV020000003">
    <property type="protein sequence ID" value="CAG9110714.1"/>
    <property type="molecule type" value="Genomic_DNA"/>
</dbReference>
<feature type="domain" description="Peptidase A1" evidence="2">
    <location>
        <begin position="4"/>
        <end position="315"/>
    </location>
</feature>
<organism evidence="4 6">
    <name type="scientific">Bursaphelenchus xylophilus</name>
    <name type="common">Pinewood nematode worm</name>
    <name type="synonym">Aphelenchoides xylophilus</name>
    <dbReference type="NCBI Taxonomy" id="6326"/>
    <lineage>
        <taxon>Eukaryota</taxon>
        <taxon>Metazoa</taxon>
        <taxon>Ecdysozoa</taxon>
        <taxon>Nematoda</taxon>
        <taxon>Chromadorea</taxon>
        <taxon>Rhabditida</taxon>
        <taxon>Tylenchina</taxon>
        <taxon>Tylenchomorpha</taxon>
        <taxon>Aphelenchoidea</taxon>
        <taxon>Aphelenchoididae</taxon>
        <taxon>Bursaphelenchus</taxon>
    </lineage>
</organism>
<dbReference type="EMBL" id="CAJFDI010000003">
    <property type="protein sequence ID" value="CAD5222552.1"/>
    <property type="molecule type" value="Genomic_DNA"/>
</dbReference>